<keyword evidence="4" id="KW-1185">Reference proteome</keyword>
<evidence type="ECO:0000259" key="2">
    <source>
        <dbReference type="Pfam" id="PF09166"/>
    </source>
</evidence>
<dbReference type="PANTHER" id="PTHR43377">
    <property type="entry name" value="BILIVERDIN REDUCTASE A"/>
    <property type="match status" value="1"/>
</dbReference>
<dbReference type="Pfam" id="PF01408">
    <property type="entry name" value="GFO_IDH_MocA"/>
    <property type="match status" value="1"/>
</dbReference>
<feature type="domain" description="Biliverdin reductase catalytic" evidence="2">
    <location>
        <begin position="157"/>
        <end position="239"/>
    </location>
</feature>
<dbReference type="InterPro" id="IPR036291">
    <property type="entry name" value="NAD(P)-bd_dom_sf"/>
</dbReference>
<reference evidence="3" key="2">
    <citation type="journal article" date="2023" name="Science">
        <title>Genomic signatures of disease resistance in endangered staghorn corals.</title>
        <authorList>
            <person name="Vollmer S.V."/>
            <person name="Selwyn J.D."/>
            <person name="Despard B.A."/>
            <person name="Roesel C.L."/>
        </authorList>
    </citation>
    <scope>NUCLEOTIDE SEQUENCE</scope>
    <source>
        <strain evidence="3">K2</strain>
    </source>
</reference>
<dbReference type="GO" id="GO:0042167">
    <property type="term" value="P:heme catabolic process"/>
    <property type="evidence" value="ECO:0007669"/>
    <property type="project" value="InterPro"/>
</dbReference>
<evidence type="ECO:0000313" key="4">
    <source>
        <dbReference type="Proteomes" id="UP001249851"/>
    </source>
</evidence>
<reference evidence="3" key="1">
    <citation type="journal article" date="2023" name="G3 (Bethesda)">
        <title>Whole genome assembly and annotation of the endangered Caribbean coral Acropora cervicornis.</title>
        <authorList>
            <person name="Selwyn J.D."/>
            <person name="Vollmer S.V."/>
        </authorList>
    </citation>
    <scope>NUCLEOTIDE SEQUENCE</scope>
    <source>
        <strain evidence="3">K2</strain>
    </source>
</reference>
<dbReference type="GO" id="GO:0004074">
    <property type="term" value="F:biliverdin reductase [NAD(P)H] activity"/>
    <property type="evidence" value="ECO:0007669"/>
    <property type="project" value="InterPro"/>
</dbReference>
<dbReference type="InterPro" id="IPR000683">
    <property type="entry name" value="Gfo/Idh/MocA-like_OxRdtase_N"/>
</dbReference>
<evidence type="ECO:0000259" key="1">
    <source>
        <dbReference type="Pfam" id="PF01408"/>
    </source>
</evidence>
<dbReference type="Gene3D" id="3.30.360.10">
    <property type="entry name" value="Dihydrodipicolinate Reductase, domain 2"/>
    <property type="match status" value="1"/>
</dbReference>
<dbReference type="InterPro" id="IPR015249">
    <property type="entry name" value="Biliverdin_Rdtase_cat"/>
</dbReference>
<dbReference type="GO" id="GO:0000166">
    <property type="term" value="F:nucleotide binding"/>
    <property type="evidence" value="ECO:0007669"/>
    <property type="project" value="InterPro"/>
</dbReference>
<accession>A0AAD9PXH0</accession>
<dbReference type="Proteomes" id="UP001249851">
    <property type="component" value="Unassembled WGS sequence"/>
</dbReference>
<dbReference type="InterPro" id="IPR051450">
    <property type="entry name" value="Gfo/Idh/MocA_Oxidoreductases"/>
</dbReference>
<dbReference type="Pfam" id="PF09166">
    <property type="entry name" value="Biliv-reduc_cat"/>
    <property type="match status" value="1"/>
</dbReference>
<proteinExistence type="predicted"/>
<protein>
    <submittedName>
        <fullName evidence="3">Biliverdin reductase A</fullName>
    </submittedName>
</protein>
<gene>
    <name evidence="3" type="ORF">P5673_028826</name>
</gene>
<dbReference type="SUPFAM" id="SSF51735">
    <property type="entry name" value="NAD(P)-binding Rossmann-fold domains"/>
    <property type="match status" value="1"/>
</dbReference>
<dbReference type="GO" id="GO:0008270">
    <property type="term" value="F:zinc ion binding"/>
    <property type="evidence" value="ECO:0007669"/>
    <property type="project" value="InterPro"/>
</dbReference>
<dbReference type="Gene3D" id="3.40.50.720">
    <property type="entry name" value="NAD(P)-binding Rossmann-like Domain"/>
    <property type="match status" value="1"/>
</dbReference>
<organism evidence="3 4">
    <name type="scientific">Acropora cervicornis</name>
    <name type="common">Staghorn coral</name>
    <dbReference type="NCBI Taxonomy" id="6130"/>
    <lineage>
        <taxon>Eukaryota</taxon>
        <taxon>Metazoa</taxon>
        <taxon>Cnidaria</taxon>
        <taxon>Anthozoa</taxon>
        <taxon>Hexacorallia</taxon>
        <taxon>Scleractinia</taxon>
        <taxon>Astrocoeniina</taxon>
        <taxon>Acroporidae</taxon>
        <taxon>Acropora</taxon>
    </lineage>
</organism>
<sequence length="335" mass="37209">MAGVIGIVVVGLGRAGKARVRDLEMKVLGESVVLRGVISRRKVDEVTCLTWEEALARNDVDAFVISTENSTHEEYVRKVLDHGKHVLVDYPFCLSAQSGKDLYDLAGSKGLVCHVENIALLVPLHQQFKQTTKSKAVPLQEGLVRLDARLSNDWIADDSCAGFPSFAGVGDLECMMDLFGKLTLQEAQYVYEPDLRSLTCKFSTSDDRPITWIRERKRDGKARERFQEFKFEDGSVLTLSPTGPPPPPTPGHKGLFARDLELFVAEIRGERSHAEITEEKKLVLDGLQLAEDRKIVVGRSGFSKHGIKITCDSEGKTTNREVTAVDTEEAELLRN</sequence>
<dbReference type="EMBL" id="JARQWQ010000110">
    <property type="protein sequence ID" value="KAK2550465.1"/>
    <property type="molecule type" value="Genomic_DNA"/>
</dbReference>
<comment type="caution">
    <text evidence="3">The sequence shown here is derived from an EMBL/GenBank/DDBJ whole genome shotgun (WGS) entry which is preliminary data.</text>
</comment>
<feature type="domain" description="Gfo/Idh/MocA-like oxidoreductase N-terminal" evidence="1">
    <location>
        <begin position="6"/>
        <end position="116"/>
    </location>
</feature>
<dbReference type="PANTHER" id="PTHR43377:SF1">
    <property type="entry name" value="BILIVERDIN REDUCTASE A"/>
    <property type="match status" value="1"/>
</dbReference>
<evidence type="ECO:0000313" key="3">
    <source>
        <dbReference type="EMBL" id="KAK2550465.1"/>
    </source>
</evidence>
<name>A0AAD9PXH0_ACRCE</name>
<dbReference type="AlphaFoldDB" id="A0AAD9PXH0"/>
<dbReference type="SUPFAM" id="SSF55347">
    <property type="entry name" value="Glyceraldehyde-3-phosphate dehydrogenase-like, C-terminal domain"/>
    <property type="match status" value="1"/>
</dbReference>